<name>A0A0N5A9X7_9BILA</name>
<organism evidence="1 2">
    <name type="scientific">Syphacia muris</name>
    <dbReference type="NCBI Taxonomy" id="451379"/>
    <lineage>
        <taxon>Eukaryota</taxon>
        <taxon>Metazoa</taxon>
        <taxon>Ecdysozoa</taxon>
        <taxon>Nematoda</taxon>
        <taxon>Chromadorea</taxon>
        <taxon>Rhabditida</taxon>
        <taxon>Spirurina</taxon>
        <taxon>Oxyuridomorpha</taxon>
        <taxon>Oxyuroidea</taxon>
        <taxon>Oxyuridae</taxon>
        <taxon>Syphacia</taxon>
    </lineage>
</organism>
<dbReference type="AlphaFoldDB" id="A0A0N5A9X7"/>
<accession>A0A0N5A9X7</accession>
<sequence length="36" mass="4255">MTTSTIILMAFWMNIMMRTKSFVLKFMGLSSFDNLF</sequence>
<proteinExistence type="predicted"/>
<evidence type="ECO:0000313" key="1">
    <source>
        <dbReference type="Proteomes" id="UP000046393"/>
    </source>
</evidence>
<reference evidence="2" key="1">
    <citation type="submission" date="2017-02" db="UniProtKB">
        <authorList>
            <consortium name="WormBaseParasite"/>
        </authorList>
    </citation>
    <scope>IDENTIFICATION</scope>
</reference>
<dbReference type="WBParaSite" id="SMUV_0000093701-mRNA-1">
    <property type="protein sequence ID" value="SMUV_0000093701-mRNA-1"/>
    <property type="gene ID" value="SMUV_0000093701"/>
</dbReference>
<dbReference type="Proteomes" id="UP000046393">
    <property type="component" value="Unplaced"/>
</dbReference>
<evidence type="ECO:0000313" key="2">
    <source>
        <dbReference type="WBParaSite" id="SMUV_0000093701-mRNA-1"/>
    </source>
</evidence>
<keyword evidence="1" id="KW-1185">Reference proteome</keyword>
<protein>
    <submittedName>
        <fullName evidence="2">NADH dehydrogenase subunit 4L</fullName>
    </submittedName>
</protein>